<feature type="domain" description="VWFD" evidence="1">
    <location>
        <begin position="62"/>
        <end position="283"/>
    </location>
</feature>
<protein>
    <recommendedName>
        <fullName evidence="1">VWFD domain-containing protein</fullName>
    </recommendedName>
</protein>
<dbReference type="AlphaFoldDB" id="A0A4Q7E6H4"/>
<evidence type="ECO:0000259" key="1">
    <source>
        <dbReference type="PROSITE" id="PS51233"/>
    </source>
</evidence>
<dbReference type="OrthoDB" id="574668at2"/>
<dbReference type="InterPro" id="IPR009496">
    <property type="entry name" value="RGM_C"/>
</dbReference>
<comment type="caution">
    <text evidence="2">The sequence shown here is derived from an EMBL/GenBank/DDBJ whole genome shotgun (WGS) entry which is preliminary data.</text>
</comment>
<proteinExistence type="predicted"/>
<dbReference type="InterPro" id="IPR051495">
    <property type="entry name" value="Epithelial_Barrier/Signaling"/>
</dbReference>
<dbReference type="PANTHER" id="PTHR13802:SF59">
    <property type="entry name" value="SUSHI DOMAIN-CONTAINING PROTEIN 2"/>
    <property type="match status" value="1"/>
</dbReference>
<dbReference type="Pfam" id="PF06534">
    <property type="entry name" value="RGM_C"/>
    <property type="match status" value="1"/>
</dbReference>
<reference evidence="2 3" key="1">
    <citation type="submission" date="2018-11" db="EMBL/GenBank/DDBJ databases">
        <title>Whole genome sequencing of an environmental sample.</title>
        <authorList>
            <person name="Sarangi A.N."/>
            <person name="Singh D."/>
            <person name="Tripathy S."/>
        </authorList>
    </citation>
    <scope>NUCLEOTIDE SEQUENCE [LARGE SCALE GENOMIC DNA]</scope>
    <source>
        <strain evidence="2 3">Lakshadweep</strain>
    </source>
</reference>
<accession>A0A4Q7E6H4</accession>
<dbReference type="PANTHER" id="PTHR13802">
    <property type="entry name" value="MUCIN 4-RELATED"/>
    <property type="match status" value="1"/>
</dbReference>
<dbReference type="RefSeq" id="WP_052288230.1">
    <property type="nucleotide sequence ID" value="NZ_QVFV01000006.1"/>
</dbReference>
<keyword evidence="3" id="KW-1185">Reference proteome</keyword>
<evidence type="ECO:0000313" key="3">
    <source>
        <dbReference type="Proteomes" id="UP000292459"/>
    </source>
</evidence>
<sequence length="382" mass="41059">MPDFQSPLRHGRSLRWLGLLLATCFSVVSLSLGSASAQDNPLEAGSDTAFCVANTEPLAEPVQGRSYGDPHINTYDGLHYSFQLVGEFILTKAEDAGFEVQARQKAVAGRNGVSLNSAVAMRVCGHRVAIYAQDIPDGSSTPVWIDGIPTPLAVDALPLPGGGEIQRSGNDNYAIIWPSGDQVIIRSIRAGGDTFLNIMPTLRRDQPEDWSGLLGNFNGSTDDDLMGRDGSIVPAQSTYSLATNALDRALPAVIPVRTIEDTYFDTLYRQFGDSWRIRQSESLFDYPLGQSTANFTDTAFPRQLVTLNGVAPARIDAALTTCQEAGVDEALLDGCVFDVAATGDDMFANAAANAIANAVVQELTDRVIDEVLDSLPIPRFPF</sequence>
<organism evidence="2 3">
    <name type="scientific">Leptolyngbya iicbica LK</name>
    <dbReference type="NCBI Taxonomy" id="2294035"/>
    <lineage>
        <taxon>Bacteria</taxon>
        <taxon>Bacillati</taxon>
        <taxon>Cyanobacteriota</taxon>
        <taxon>Cyanophyceae</taxon>
        <taxon>Leptolyngbyales</taxon>
        <taxon>Leptolyngbyaceae</taxon>
        <taxon>Leptolyngbya group</taxon>
        <taxon>Leptolyngbya</taxon>
        <taxon>Leptolyngbya iicbica</taxon>
    </lineage>
</organism>
<dbReference type="PROSITE" id="PS51233">
    <property type="entry name" value="VWFD"/>
    <property type="match status" value="1"/>
</dbReference>
<dbReference type="Pfam" id="PF00094">
    <property type="entry name" value="VWD"/>
    <property type="match status" value="1"/>
</dbReference>
<dbReference type="EMBL" id="QVFV01000006">
    <property type="protein sequence ID" value="RZM76010.1"/>
    <property type="molecule type" value="Genomic_DNA"/>
</dbReference>
<gene>
    <name evidence="2" type="ORF">DYY88_19125</name>
</gene>
<dbReference type="Proteomes" id="UP000292459">
    <property type="component" value="Unassembled WGS sequence"/>
</dbReference>
<dbReference type="SMART" id="SM00216">
    <property type="entry name" value="VWD"/>
    <property type="match status" value="1"/>
</dbReference>
<name>A0A4Q7E6H4_9CYAN</name>
<evidence type="ECO:0000313" key="2">
    <source>
        <dbReference type="EMBL" id="RZM76010.1"/>
    </source>
</evidence>
<dbReference type="InterPro" id="IPR001846">
    <property type="entry name" value="VWF_type-D"/>
</dbReference>